<dbReference type="EMBL" id="FXWV01000009">
    <property type="protein sequence ID" value="SMR75369.1"/>
    <property type="molecule type" value="Genomic_DNA"/>
</dbReference>
<organism evidence="1 2">
    <name type="scientific">Marinobacterium sediminicola</name>
    <dbReference type="NCBI Taxonomy" id="518898"/>
    <lineage>
        <taxon>Bacteria</taxon>
        <taxon>Pseudomonadati</taxon>
        <taxon>Pseudomonadota</taxon>
        <taxon>Gammaproteobacteria</taxon>
        <taxon>Oceanospirillales</taxon>
        <taxon>Oceanospirillaceae</taxon>
        <taxon>Marinobacterium</taxon>
    </lineage>
</organism>
<gene>
    <name evidence="1" type="ORF">SAMN04487964_10931</name>
</gene>
<comment type="caution">
    <text evidence="1">The sequence shown here is derived from an EMBL/GenBank/DDBJ whole genome shotgun (WGS) entry which is preliminary data.</text>
</comment>
<proteinExistence type="predicted"/>
<evidence type="ECO:0000313" key="1">
    <source>
        <dbReference type="EMBL" id="SMR75369.1"/>
    </source>
</evidence>
<protein>
    <submittedName>
        <fullName evidence="1">Uncharacterized protein</fullName>
    </submittedName>
</protein>
<keyword evidence="2" id="KW-1185">Reference proteome</keyword>
<evidence type="ECO:0000313" key="2">
    <source>
        <dbReference type="Proteomes" id="UP001159257"/>
    </source>
</evidence>
<name>A0ABY1S1K0_9GAMM</name>
<dbReference type="NCBIfam" id="NF047650">
    <property type="entry name" value="lipo_NMCC_0638"/>
    <property type="match status" value="1"/>
</dbReference>
<dbReference type="Proteomes" id="UP001159257">
    <property type="component" value="Unassembled WGS sequence"/>
</dbReference>
<accession>A0ABY1S1K0</accession>
<reference evidence="1 2" key="1">
    <citation type="submission" date="2017-05" db="EMBL/GenBank/DDBJ databases">
        <authorList>
            <person name="Varghese N."/>
            <person name="Submissions S."/>
        </authorList>
    </citation>
    <scope>NUCLEOTIDE SEQUENCE [LARGE SCALE GENOMIC DNA]</scope>
    <source>
        <strain evidence="1 2">CGMCC 1.7287</strain>
    </source>
</reference>
<dbReference type="RefSeq" id="WP_239041398.1">
    <property type="nucleotide sequence ID" value="NZ_BAAAEY010000009.1"/>
</dbReference>
<sequence>MTGMKRGLLALLMMFAGTVAWAIERDGFLQHQYRTQCLAFAEDPESFRQRLENGALPQLPSALVRQLLMGNDSVQGWALAYQGRREYVLVLAEDENSCAIVARYADVNYTLSWFEQLMLNPPEGYDPERLQTAEAEGHFAGNAQINRWAWNGSDRVLTHSLMVSEQQDAQIQAILSLTLTMKQNEE</sequence>